<evidence type="ECO:0000256" key="1">
    <source>
        <dbReference type="SAM" id="MobiDB-lite"/>
    </source>
</evidence>
<dbReference type="InterPro" id="IPR029058">
    <property type="entry name" value="AB_hydrolase_fold"/>
</dbReference>
<keyword evidence="2" id="KW-0378">Hydrolase</keyword>
<gene>
    <name evidence="2" type="ORF">MU0053_001244</name>
</gene>
<dbReference type="RefSeq" id="WP_308481504.1">
    <property type="nucleotide sequence ID" value="NZ_OY726397.1"/>
</dbReference>
<protein>
    <submittedName>
        <fullName evidence="2">Alpha/beta hydrolase</fullName>
    </submittedName>
</protein>
<feature type="region of interest" description="Disordered" evidence="1">
    <location>
        <begin position="32"/>
        <end position="85"/>
    </location>
</feature>
<evidence type="ECO:0000313" key="3">
    <source>
        <dbReference type="Proteomes" id="UP001190465"/>
    </source>
</evidence>
<organism evidence="2 3">
    <name type="scientific">[Mycobacterium] burgundiense</name>
    <dbReference type="NCBI Taxonomy" id="3064286"/>
    <lineage>
        <taxon>Bacteria</taxon>
        <taxon>Bacillati</taxon>
        <taxon>Actinomycetota</taxon>
        <taxon>Actinomycetes</taxon>
        <taxon>Mycobacteriales</taxon>
        <taxon>Mycobacteriaceae</taxon>
        <taxon>Mycolicibacterium</taxon>
    </lineage>
</organism>
<reference evidence="2 3" key="1">
    <citation type="submission" date="2023-08" db="EMBL/GenBank/DDBJ databases">
        <authorList>
            <person name="Folkvardsen B D."/>
            <person name="Norman A."/>
        </authorList>
    </citation>
    <scope>NUCLEOTIDE SEQUENCE [LARGE SCALE GENOMIC DNA]</scope>
    <source>
        <strain evidence="2 3">Mu0053</strain>
    </source>
</reference>
<feature type="compositionally biased region" description="Basic and acidic residues" evidence="1">
    <location>
        <begin position="59"/>
        <end position="69"/>
    </location>
</feature>
<dbReference type="EMBL" id="OY726397">
    <property type="protein sequence ID" value="CAJ1498782.1"/>
    <property type="molecule type" value="Genomic_DNA"/>
</dbReference>
<accession>A0ABM9LGS9</accession>
<sequence length="610" mass="62581">MERLTVWVGGGIVGAGVSAAVIAGAGAAHADTDAASDSGRAGPSAPAKAGKSGQSGDAPKAEHKQRRDVASTASRSGAKQPAARFARSLAKNVSKNLREAVSVKAKHVLAKAESRVADRLEQARNSLESAQPAQAPTKREALTKAVVLRVTPKSVAADPGGSDRAVADAPLRRELSRTVAKLFRHSTPEPTAAASAAESPIANAPEPALRLAATKASDAVAAATTVAAPAAAKSPFAVLDRLPTPIKRIGSLALRALAVAERIVVGPARVPPASTVTVQSSTLDLGNGQTVPADWYFPAGDTPPERMIYLQHGFLATGPMYSYTAAHLAQSTNSVVVAPSLSSDFFGADDRWLGGDGMHDVIAALFVGDRDALTASAVAAGYATHYGLDAADAQLPQKFALVGHSLGGAAVAGAAGYLAENGGAQHLVGVILLDGVPTGTTMTDALRKLQYYEDHGGAFIPVREIGAPNNLWNSVSNVNQALAAERPDHYNGVVLVDGVHMDSMQGGNVLIQFAAYVAAGIPRLQNPPAVQILATEWLNDWFGGDTGESDWLEPGSSFDIPTDRGVATAIVLGGGSVPTVYGTVFDPAAILAVVRPELPRGNGLQLSVSA</sequence>
<dbReference type="Proteomes" id="UP001190465">
    <property type="component" value="Chromosome"/>
</dbReference>
<dbReference type="Gene3D" id="3.40.50.1820">
    <property type="entry name" value="alpha/beta hydrolase"/>
    <property type="match status" value="1"/>
</dbReference>
<evidence type="ECO:0000313" key="2">
    <source>
        <dbReference type="EMBL" id="CAJ1498782.1"/>
    </source>
</evidence>
<dbReference type="GO" id="GO:0016787">
    <property type="term" value="F:hydrolase activity"/>
    <property type="evidence" value="ECO:0007669"/>
    <property type="project" value="UniProtKB-KW"/>
</dbReference>
<proteinExistence type="predicted"/>
<name>A0ABM9LGS9_9MYCO</name>
<keyword evidence="3" id="KW-1185">Reference proteome</keyword>
<dbReference type="SUPFAM" id="SSF53474">
    <property type="entry name" value="alpha/beta-Hydrolases"/>
    <property type="match status" value="1"/>
</dbReference>